<keyword evidence="3" id="KW-0698">rRNA processing</keyword>
<gene>
    <name evidence="11" type="ORF">AVDCRST_MAG14-467</name>
</gene>
<feature type="region of interest" description="Disordered" evidence="9">
    <location>
        <begin position="1"/>
        <end position="20"/>
    </location>
</feature>
<feature type="domain" description="PUA" evidence="10">
    <location>
        <begin position="24"/>
        <end position="105"/>
    </location>
</feature>
<dbReference type="GO" id="GO:0006364">
    <property type="term" value="P:rRNA processing"/>
    <property type="evidence" value="ECO:0007669"/>
    <property type="project" value="UniProtKB-KW"/>
</dbReference>
<dbReference type="CDD" id="cd02440">
    <property type="entry name" value="AdoMet_MTases"/>
    <property type="match status" value="1"/>
</dbReference>
<dbReference type="Gene3D" id="3.40.50.150">
    <property type="entry name" value="Vaccinia Virus protein VP39"/>
    <property type="match status" value="1"/>
</dbReference>
<dbReference type="InterPro" id="IPR041532">
    <property type="entry name" value="RlmI-like_PUA"/>
</dbReference>
<organism evidence="11">
    <name type="scientific">uncultured Rubrobacteraceae bacterium</name>
    <dbReference type="NCBI Taxonomy" id="349277"/>
    <lineage>
        <taxon>Bacteria</taxon>
        <taxon>Bacillati</taxon>
        <taxon>Actinomycetota</taxon>
        <taxon>Rubrobacteria</taxon>
        <taxon>Rubrobacterales</taxon>
        <taxon>Rubrobacteraceae</taxon>
        <taxon>environmental samples</taxon>
    </lineage>
</organism>
<dbReference type="InterPro" id="IPR002478">
    <property type="entry name" value="PUA"/>
</dbReference>
<reference evidence="11" key="1">
    <citation type="submission" date="2020-02" db="EMBL/GenBank/DDBJ databases">
        <authorList>
            <person name="Meier V. D."/>
        </authorList>
    </citation>
    <scope>NUCLEOTIDE SEQUENCE</scope>
    <source>
        <strain evidence="11">AVDCRST_MAG14</strain>
    </source>
</reference>
<comment type="similarity">
    <text evidence="8">Belongs to the methyltransferase superfamily. RlmI family.</text>
</comment>
<keyword evidence="5 11" id="KW-0808">Transferase</keyword>
<dbReference type="Pfam" id="PF17785">
    <property type="entry name" value="PUA_3"/>
    <property type="match status" value="1"/>
</dbReference>
<dbReference type="SMART" id="SM00359">
    <property type="entry name" value="PUA"/>
    <property type="match status" value="1"/>
</dbReference>
<dbReference type="SUPFAM" id="SSF88697">
    <property type="entry name" value="PUA domain-like"/>
    <property type="match status" value="1"/>
</dbReference>
<dbReference type="CDD" id="cd21153">
    <property type="entry name" value="PUA_RlmI"/>
    <property type="match status" value="1"/>
</dbReference>
<dbReference type="AlphaFoldDB" id="A0A6J4QJ71"/>
<keyword evidence="4 11" id="KW-0489">Methyltransferase</keyword>
<evidence type="ECO:0000256" key="3">
    <source>
        <dbReference type="ARBA" id="ARBA00022552"/>
    </source>
</evidence>
<keyword evidence="7" id="KW-0694">RNA-binding</keyword>
<protein>
    <submittedName>
        <fullName evidence="11">23S rRNA (Cytosine(1962)-C(5))-methyltransferase</fullName>
        <ecNumber evidence="11">2.1.1.191</ecNumber>
    </submittedName>
</protein>
<dbReference type="EMBL" id="CADCVG010000021">
    <property type="protein sequence ID" value="CAA9446601.1"/>
    <property type="molecule type" value="Genomic_DNA"/>
</dbReference>
<dbReference type="InterPro" id="IPR019614">
    <property type="entry name" value="SAM-dep_methyl-trfase"/>
</dbReference>
<dbReference type="GO" id="GO:0032259">
    <property type="term" value="P:methylation"/>
    <property type="evidence" value="ECO:0007669"/>
    <property type="project" value="UniProtKB-KW"/>
</dbReference>
<dbReference type="SUPFAM" id="SSF53335">
    <property type="entry name" value="S-adenosyl-L-methionine-dependent methyltransferases"/>
    <property type="match status" value="1"/>
</dbReference>
<evidence type="ECO:0000256" key="8">
    <source>
        <dbReference type="ARBA" id="ARBA00038091"/>
    </source>
</evidence>
<dbReference type="InterPro" id="IPR036974">
    <property type="entry name" value="PUA_sf"/>
</dbReference>
<name>A0A6J4QJ71_9ACTN</name>
<keyword evidence="6" id="KW-0949">S-adenosyl-L-methionine</keyword>
<evidence type="ECO:0000256" key="1">
    <source>
        <dbReference type="ARBA" id="ARBA00004496"/>
    </source>
</evidence>
<evidence type="ECO:0000256" key="7">
    <source>
        <dbReference type="ARBA" id="ARBA00022884"/>
    </source>
</evidence>
<dbReference type="Gene3D" id="2.30.130.10">
    <property type="entry name" value="PUA domain"/>
    <property type="match status" value="1"/>
</dbReference>
<evidence type="ECO:0000256" key="6">
    <source>
        <dbReference type="ARBA" id="ARBA00022691"/>
    </source>
</evidence>
<dbReference type="InterPro" id="IPR029063">
    <property type="entry name" value="SAM-dependent_MTases_sf"/>
</dbReference>
<proteinExistence type="inferred from homology"/>
<dbReference type="PANTHER" id="PTHR42873">
    <property type="entry name" value="RIBOSOMAL RNA LARGE SUBUNIT METHYLTRANSFERASE"/>
    <property type="match status" value="1"/>
</dbReference>
<evidence type="ECO:0000313" key="11">
    <source>
        <dbReference type="EMBL" id="CAA9446601.1"/>
    </source>
</evidence>
<evidence type="ECO:0000256" key="4">
    <source>
        <dbReference type="ARBA" id="ARBA00022603"/>
    </source>
</evidence>
<comment type="subcellular location">
    <subcellularLocation>
        <location evidence="1">Cytoplasm</location>
    </subcellularLocation>
</comment>
<dbReference type="Gene3D" id="3.30.750.80">
    <property type="entry name" value="RNA methyltransferase domain (HRMD) like"/>
    <property type="match status" value="1"/>
</dbReference>
<evidence type="ECO:0000256" key="2">
    <source>
        <dbReference type="ARBA" id="ARBA00022490"/>
    </source>
</evidence>
<dbReference type="InterPro" id="IPR015947">
    <property type="entry name" value="PUA-like_sf"/>
</dbReference>
<evidence type="ECO:0000259" key="10">
    <source>
        <dbReference type="SMART" id="SM00359"/>
    </source>
</evidence>
<dbReference type="GO" id="GO:0003723">
    <property type="term" value="F:RNA binding"/>
    <property type="evidence" value="ECO:0007669"/>
    <property type="project" value="UniProtKB-KW"/>
</dbReference>
<dbReference type="Pfam" id="PF10672">
    <property type="entry name" value="Methyltrans_SAM"/>
    <property type="match status" value="1"/>
</dbReference>
<evidence type="ECO:0000256" key="9">
    <source>
        <dbReference type="SAM" id="MobiDB-lite"/>
    </source>
</evidence>
<keyword evidence="2" id="KW-0963">Cytoplasm</keyword>
<accession>A0A6J4QJ71</accession>
<dbReference type="PANTHER" id="PTHR42873:SF1">
    <property type="entry name" value="S-ADENOSYLMETHIONINE-DEPENDENT METHYLTRANSFERASE DOMAIN-CONTAINING PROTEIN"/>
    <property type="match status" value="1"/>
</dbReference>
<dbReference type="EC" id="2.1.1.191" evidence="11"/>
<dbReference type="GO" id="GO:0008168">
    <property type="term" value="F:methyltransferase activity"/>
    <property type="evidence" value="ECO:0007669"/>
    <property type="project" value="UniProtKB-KW"/>
</dbReference>
<dbReference type="GO" id="GO:0005737">
    <property type="term" value="C:cytoplasm"/>
    <property type="evidence" value="ECO:0007669"/>
    <property type="project" value="UniProtKB-SubCell"/>
</dbReference>
<evidence type="ECO:0000256" key="5">
    <source>
        <dbReference type="ARBA" id="ARBA00022679"/>
    </source>
</evidence>
<sequence length="408" mass="44703">MLAGFTGTPGKGAHTKMTETRTNTAVLTKRGAARAREGHPWIYRSDVAEAAASAGDVVRVTDRAGRFLGRAFYNPKSEITLRIAEREEREIDGAWFRRRIERAGACRESLKIDASAYRLLHAEADGVPGLVIDRYADYFVLQPGSAAVERRLDHVVAALEDLYAPTGILLRGDSASRKREGLTRKVEVLSGEVPDSVVVHEGPVRYRAGLRGGQKTGGFLDQRENHIAAAQYVGGAGRVLDVFSYAGGFALHAARAAESVEAVDSSGDALEIARQNAELNGLDNITFTRFNAFDLLRERSDAEARYDAVILDPPAFAKTKRDLPGATRAYKEINLRAMKLLAPGGVLITCSCSYHFSRELMEETLRSAAADVGCTMRVREWRGQALDHPEILTIPETRYLKCAVLERA</sequence>
<dbReference type="PROSITE" id="PS50890">
    <property type="entry name" value="PUA"/>
    <property type="match status" value="1"/>
</dbReference>
<dbReference type="CDD" id="cd11572">
    <property type="entry name" value="RlmI_M_like"/>
    <property type="match status" value="1"/>
</dbReference>